<evidence type="ECO:0000313" key="2">
    <source>
        <dbReference type="Proteomes" id="UP001217089"/>
    </source>
</evidence>
<protein>
    <recommendedName>
        <fullName evidence="3">Heat shock 70 kDa protein 12B</fullName>
    </recommendedName>
</protein>
<reference evidence="1 2" key="1">
    <citation type="submission" date="2022-12" db="EMBL/GenBank/DDBJ databases">
        <title>Chromosome-level genome of Tegillarca granosa.</title>
        <authorList>
            <person name="Kim J."/>
        </authorList>
    </citation>
    <scope>NUCLEOTIDE SEQUENCE [LARGE SCALE GENOMIC DNA]</scope>
    <source>
        <strain evidence="1">Teg-2019</strain>
        <tissue evidence="1">Adductor muscle</tissue>
    </source>
</reference>
<evidence type="ECO:0008006" key="3">
    <source>
        <dbReference type="Google" id="ProtNLM"/>
    </source>
</evidence>
<dbReference type="PANTHER" id="PTHR14187:SF5">
    <property type="entry name" value="HEAT SHOCK 70 KDA PROTEIN 12A"/>
    <property type="match status" value="1"/>
</dbReference>
<comment type="caution">
    <text evidence="1">The sequence shown here is derived from an EMBL/GenBank/DDBJ whole genome shotgun (WGS) entry which is preliminary data.</text>
</comment>
<dbReference type="PANTHER" id="PTHR14187">
    <property type="entry name" value="ALPHA KINASE/ELONGATION FACTOR 2 KINASE"/>
    <property type="match status" value="1"/>
</dbReference>
<sequence length="173" mass="19739">MADKGKLIVAAIDFGTTYSGYAFSFRHEYEKDRMNIFANTAWTASGVGLMSWKTPTTLLLDKDQVISRDVTIPDIEGKHMPARTVFSLSIYYLKEHLMKTLEKRSCGITMDDILWAGIESENLILALEPEAASLYCKYLQTKKTQTAENKTEMVPFEPGTRYLEEQLMSPFMR</sequence>
<name>A0ABQ9E3E9_TEGGR</name>
<gene>
    <name evidence="1" type="ORF">KUTeg_024354</name>
</gene>
<accession>A0ABQ9E3E9</accession>
<dbReference type="EMBL" id="JARBDR010000923">
    <property type="protein sequence ID" value="KAJ8297823.1"/>
    <property type="molecule type" value="Genomic_DNA"/>
</dbReference>
<keyword evidence="2" id="KW-1185">Reference proteome</keyword>
<organism evidence="1 2">
    <name type="scientific">Tegillarca granosa</name>
    <name type="common">Malaysian cockle</name>
    <name type="synonym">Anadara granosa</name>
    <dbReference type="NCBI Taxonomy" id="220873"/>
    <lineage>
        <taxon>Eukaryota</taxon>
        <taxon>Metazoa</taxon>
        <taxon>Spiralia</taxon>
        <taxon>Lophotrochozoa</taxon>
        <taxon>Mollusca</taxon>
        <taxon>Bivalvia</taxon>
        <taxon>Autobranchia</taxon>
        <taxon>Pteriomorphia</taxon>
        <taxon>Arcoida</taxon>
        <taxon>Arcoidea</taxon>
        <taxon>Arcidae</taxon>
        <taxon>Tegillarca</taxon>
    </lineage>
</organism>
<dbReference type="Proteomes" id="UP001217089">
    <property type="component" value="Unassembled WGS sequence"/>
</dbReference>
<evidence type="ECO:0000313" key="1">
    <source>
        <dbReference type="EMBL" id="KAJ8297823.1"/>
    </source>
</evidence>
<proteinExistence type="predicted"/>